<dbReference type="HOGENOM" id="CLU_243708_0_0_7"/>
<dbReference type="InterPro" id="IPR016024">
    <property type="entry name" value="ARM-type_fold"/>
</dbReference>
<dbReference type="Proteomes" id="UP000016587">
    <property type="component" value="Chromosome"/>
</dbReference>
<sequence length="1622" mass="178788">MTGQTSQRVGGGGAATSAGILFQQRLGALIGCKLLAQRPLPAILELGDATPVWMRFETEASVDDMLIATSADGFVAIQAKTDVSLSSDPVSPLGKTIAQFVRLWLACLSGDGTRQWKRPLDPHLDRLVLAVGPTAPKTVVLTLANALRLASQPGGGALNKEQTKAFSQFSAVVESTWKSTTSAPLEHGFANTLAGLVRIFQFDPASLEQEAAAVFQAFDTPHTAHARALVAGLVALCGELMAQRGGVDFTTLRRDLFARGLTLPSPPNFKRDIERLRNHSAETAKMLERYETIEAADGQPVTIKRECEEAILAAALEGPFLIVGEPGAGKSGVLNALARELRARKHDVLELAVDRHSVETLEGLKNELELEHGLIETLDAWDGAGPGWLIIDALDAARGDKEEGVFRKLIERIMERKGRWRVIASIRTFDLRMGQQYRTLFKGAPPAADFQAQGFQTVRHVQVPSWSPTEFQKLLDQTPALQAALKHAPPALRDLAAVPFNTRLLCELIKDGLVTADFSHIASQTALLKLYWDHRVNALGAPAKACIHRMVHEMVEGRVLRAAFSTAAGSEPATVDALKRKGVLVSINGDRQIQFRHHVLFDYAVSREYLDPEQLVDGSLSFPKADARGLMLAPALAFVLHEIWDADQTRARFWTAAARILADGNGDPVIRGATGRICAEYPLSPSDVAILAQRAVKADDLAVQALVHLSGALAIRLEDHPETPLAPWVRLLRDLAANVSPVSEVMRFLLLCFLGKVSDEQERADLGIAARALLDHALTLDEPRNLVIAAINFVGGTYDTDPEVSRCLLERVFDPARLERFAPEEVPALCRRIKEIATHDPAFARQIYQHVFAYVVTDDRETMLGDSQILALRSNARQDYESACHALTEFVPTFLALHPKEAVDAILEATEAYVARENPRKSEWLDVSITLESRTVRLREDWSYIWASDPDQESRDDGEALVKTLLDYLRSSDATAARPVVECLVEKASLAIFWSRLFMVASERRDEVLDLVLPLAMQEAFLTLPDTWRDAVDAVAAGYDRLSESARRDFETGVPAFDFSRLQSPDGARESFERWLFGAIGRERLLTDHARSVVDEPKAADDVRNERLYTIHSIDGSPKPYDWILELDRDLPANQSLMAAIDTVEDQLELERDAREATPVPLQETLDVLERLASTIDRDAQHPDLVDHAEGQIARALDRLIERKETPRAEDPVSTTRLIDLFTLVATSQGPQTEEDTEANFERGASWGSPAPRVDAAKLALALSRGRPDLYSALALRIDALLQDPHPAVRLMAALYLPRISALDTEGFWRRLSARFDVETNLGVLDHVMPDVLCRFVPHAPDRVLQLALGLLGRFADAPDKQARMRKSLANSLTILWVTHERQAAHAVIDGWIAMPTEHLPELCNVLGTLRKALVLGLDGKANEDTEQNAIRHRSQALVHAVAQAADGGLADYFAIKKPDEAAQEQGRAMARLLDAVCHELYYASGASHTDQEAEPALGGAGLRLFFDEIADTLEIIGNHATPHTVYNLLNLLEFLRPFDAARAFDLTAHALLGGGRKTGYQFESLGADQFVKLIGIFLADHKQLFEEEGRRGLLINCLDMFMNAGWPAARRLLYCLPELLQ</sequence>
<protein>
    <submittedName>
        <fullName evidence="1">Uncharacterized protein</fullName>
    </submittedName>
</protein>
<gene>
    <name evidence="1" type="ORF">DGI_3317</name>
</gene>
<evidence type="ECO:0000313" key="1">
    <source>
        <dbReference type="EMBL" id="AGW15012.1"/>
    </source>
</evidence>
<accession>T2GG93</accession>
<dbReference type="Gene3D" id="3.40.50.300">
    <property type="entry name" value="P-loop containing nucleotide triphosphate hydrolases"/>
    <property type="match status" value="1"/>
</dbReference>
<dbReference type="SUPFAM" id="SSF48371">
    <property type="entry name" value="ARM repeat"/>
    <property type="match status" value="1"/>
</dbReference>
<dbReference type="InterPro" id="IPR027417">
    <property type="entry name" value="P-loop_NTPase"/>
</dbReference>
<dbReference type="SUPFAM" id="SSF52540">
    <property type="entry name" value="P-loop containing nucleoside triphosphate hydrolases"/>
    <property type="match status" value="1"/>
</dbReference>
<dbReference type="PATRIC" id="fig|1121448.10.peg.3271"/>
<organism evidence="1 2">
    <name type="scientific">Megalodesulfovibrio gigas (strain ATCC 19364 / DSM 1382 / NCIMB 9332 / VKM B-1759)</name>
    <name type="common">Desulfovibrio gigas</name>
    <dbReference type="NCBI Taxonomy" id="1121448"/>
    <lineage>
        <taxon>Bacteria</taxon>
        <taxon>Pseudomonadati</taxon>
        <taxon>Thermodesulfobacteriota</taxon>
        <taxon>Desulfovibrionia</taxon>
        <taxon>Desulfovibrionales</taxon>
        <taxon>Desulfovibrionaceae</taxon>
        <taxon>Megalodesulfovibrio</taxon>
    </lineage>
</organism>
<proteinExistence type="predicted"/>
<name>T2GG93_MEGG1</name>
<dbReference type="OrthoDB" id="5526504at2"/>
<evidence type="ECO:0000313" key="2">
    <source>
        <dbReference type="Proteomes" id="UP000016587"/>
    </source>
</evidence>
<reference evidence="2" key="2">
    <citation type="submission" date="2013-07" db="EMBL/GenBank/DDBJ databases">
        <authorList>
            <person name="Morais-Silva F.O."/>
            <person name="Rezende A.M."/>
            <person name="Pimentel C."/>
            <person name="Resende D.M."/>
            <person name="Santos C.I."/>
            <person name="Clemente C."/>
            <person name="de Oliveira L.M."/>
            <person name="da Silva S.M."/>
            <person name="Costa D.A."/>
            <person name="Varela-Raposo A."/>
            <person name="Horacio E.C.A."/>
            <person name="Matos M."/>
            <person name="Flores O."/>
            <person name="Ruiz J.C."/>
            <person name="Rodrigues-Pousada C."/>
        </authorList>
    </citation>
    <scope>NUCLEOTIDE SEQUENCE [LARGE SCALE GENOMIC DNA]</scope>
    <source>
        <strain evidence="2">ATCC 19364 / DSM 1382 / NCIMB 9332 / VKM B-1759</strain>
    </source>
</reference>
<dbReference type="eggNOG" id="COG5635">
    <property type="taxonomic scope" value="Bacteria"/>
</dbReference>
<reference evidence="1 2" key="1">
    <citation type="journal article" date="2013" name="J. Bacteriol.">
        <title>Roles of HynAB and Ech, the only two hydrogenases found in the model sulfate reducer Desulfovibrio gigas.</title>
        <authorList>
            <person name="Morais-Silva F.O."/>
            <person name="Santos C.I."/>
            <person name="Rodrigues R."/>
            <person name="Pereira I.A."/>
            <person name="Rodrigues-Pousada C."/>
        </authorList>
    </citation>
    <scope>NUCLEOTIDE SEQUENCE [LARGE SCALE GENOMIC DNA]</scope>
    <source>
        <strain evidence="2">ATCC 19364 / DSM 1382 / NCIMB 9332 / VKM B-1759</strain>
    </source>
</reference>
<keyword evidence="2" id="KW-1185">Reference proteome</keyword>
<dbReference type="KEGG" id="dgg:DGI_3317"/>
<dbReference type="EMBL" id="CP006585">
    <property type="protein sequence ID" value="AGW15012.1"/>
    <property type="molecule type" value="Genomic_DNA"/>
</dbReference>
<dbReference type="CDD" id="cd00009">
    <property type="entry name" value="AAA"/>
    <property type="match status" value="1"/>
</dbReference>
<dbReference type="STRING" id="1121448.DGI_3317"/>